<sequence length="65" mass="7111">MTNAPKEWGNSREQNQFNRLTVSPPDAKEMFGISCLAKGSPVSANVNVRYEIVIDRLASTPACSI</sequence>
<dbReference type="AlphaFoldDB" id="A0A922I026"/>
<reference evidence="1" key="2">
    <citation type="journal article" date="2022" name="Res Sq">
        <title>Comparative Genomics Reveals Insights into the Divergent Evolution of Astigmatic Mites and Household Pest Adaptations.</title>
        <authorList>
            <person name="Xiong Q."/>
            <person name="Wan A.T.-Y."/>
            <person name="Liu X.-Y."/>
            <person name="Fung C.S.-H."/>
            <person name="Xiao X."/>
            <person name="Malainual N."/>
            <person name="Hou J."/>
            <person name="Wang L."/>
            <person name="Wang M."/>
            <person name="Yang K."/>
            <person name="Cui Y."/>
            <person name="Leung E."/>
            <person name="Nong W."/>
            <person name="Shin S.-K."/>
            <person name="Au S."/>
            <person name="Jeong K.Y."/>
            <person name="Chew F.T."/>
            <person name="Hui J."/>
            <person name="Leung T.F."/>
            <person name="Tungtrongchitr A."/>
            <person name="Zhong N."/>
            <person name="Liu Z."/>
            <person name="Tsui S."/>
        </authorList>
    </citation>
    <scope>NUCLEOTIDE SEQUENCE</scope>
    <source>
        <strain evidence="1">Derf</strain>
        <tissue evidence="1">Whole organism</tissue>
    </source>
</reference>
<name>A0A922I026_DERFA</name>
<comment type="caution">
    <text evidence="1">The sequence shown here is derived from an EMBL/GenBank/DDBJ whole genome shotgun (WGS) entry which is preliminary data.</text>
</comment>
<proteinExistence type="predicted"/>
<protein>
    <submittedName>
        <fullName evidence="1">Uncharacterized protein</fullName>
    </submittedName>
</protein>
<dbReference type="EMBL" id="ASGP02000003">
    <property type="protein sequence ID" value="KAH9516182.1"/>
    <property type="molecule type" value="Genomic_DNA"/>
</dbReference>
<dbReference type="Proteomes" id="UP000790347">
    <property type="component" value="Unassembled WGS sequence"/>
</dbReference>
<accession>A0A922I026</accession>
<evidence type="ECO:0000313" key="2">
    <source>
        <dbReference type="Proteomes" id="UP000790347"/>
    </source>
</evidence>
<evidence type="ECO:0000313" key="1">
    <source>
        <dbReference type="EMBL" id="KAH9516182.1"/>
    </source>
</evidence>
<reference evidence="1" key="1">
    <citation type="submission" date="2013-05" db="EMBL/GenBank/DDBJ databases">
        <authorList>
            <person name="Yim A.K.Y."/>
            <person name="Chan T.F."/>
            <person name="Ji K.M."/>
            <person name="Liu X.Y."/>
            <person name="Zhou J.W."/>
            <person name="Li R.Q."/>
            <person name="Yang K.Y."/>
            <person name="Li J."/>
            <person name="Li M."/>
            <person name="Law P.T.W."/>
            <person name="Wu Y.L."/>
            <person name="Cai Z.L."/>
            <person name="Qin H."/>
            <person name="Bao Y."/>
            <person name="Leung R.K.K."/>
            <person name="Ng P.K.S."/>
            <person name="Zou J."/>
            <person name="Zhong X.J."/>
            <person name="Ran P.X."/>
            <person name="Zhong N.S."/>
            <person name="Liu Z.G."/>
            <person name="Tsui S.K.W."/>
        </authorList>
    </citation>
    <scope>NUCLEOTIDE SEQUENCE</scope>
    <source>
        <strain evidence="1">Derf</strain>
        <tissue evidence="1">Whole organism</tissue>
    </source>
</reference>
<organism evidence="1 2">
    <name type="scientific">Dermatophagoides farinae</name>
    <name type="common">American house dust mite</name>
    <dbReference type="NCBI Taxonomy" id="6954"/>
    <lineage>
        <taxon>Eukaryota</taxon>
        <taxon>Metazoa</taxon>
        <taxon>Ecdysozoa</taxon>
        <taxon>Arthropoda</taxon>
        <taxon>Chelicerata</taxon>
        <taxon>Arachnida</taxon>
        <taxon>Acari</taxon>
        <taxon>Acariformes</taxon>
        <taxon>Sarcoptiformes</taxon>
        <taxon>Astigmata</taxon>
        <taxon>Psoroptidia</taxon>
        <taxon>Analgoidea</taxon>
        <taxon>Pyroglyphidae</taxon>
        <taxon>Dermatophagoidinae</taxon>
        <taxon>Dermatophagoides</taxon>
    </lineage>
</organism>
<keyword evidence="2" id="KW-1185">Reference proteome</keyword>
<gene>
    <name evidence="1" type="ORF">DERF_006940</name>
</gene>